<dbReference type="PROSITE" id="PS50110">
    <property type="entry name" value="RESPONSE_REGULATORY"/>
    <property type="match status" value="1"/>
</dbReference>
<evidence type="ECO:0000256" key="5">
    <source>
        <dbReference type="ARBA" id="ARBA00022475"/>
    </source>
</evidence>
<keyword evidence="7" id="KW-0808">Transferase</keyword>
<dbReference type="SMART" id="SM00388">
    <property type="entry name" value="HisKA"/>
    <property type="match status" value="1"/>
</dbReference>
<dbReference type="InterPro" id="IPR003594">
    <property type="entry name" value="HATPase_dom"/>
</dbReference>
<keyword evidence="6 15" id="KW-0597">Phosphoprotein</keyword>
<evidence type="ECO:0000259" key="18">
    <source>
        <dbReference type="PROSITE" id="PS50109"/>
    </source>
</evidence>
<feature type="domain" description="OmpR/PhoB-type" evidence="20">
    <location>
        <begin position="206"/>
        <end position="259"/>
    </location>
</feature>
<dbReference type="PANTHER" id="PTHR45436">
    <property type="entry name" value="SENSOR HISTIDINE KINASE YKOH"/>
    <property type="match status" value="1"/>
</dbReference>
<evidence type="ECO:0000256" key="6">
    <source>
        <dbReference type="ARBA" id="ARBA00022553"/>
    </source>
</evidence>
<dbReference type="SUPFAM" id="SSF47384">
    <property type="entry name" value="Homodimeric domain of signal transducing histidine kinase"/>
    <property type="match status" value="1"/>
</dbReference>
<dbReference type="InterPro" id="IPR003660">
    <property type="entry name" value="HAMP_dom"/>
</dbReference>
<dbReference type="Gene3D" id="3.30.565.10">
    <property type="entry name" value="Histidine kinase-like ATPase, C-terminal domain"/>
    <property type="match status" value="1"/>
</dbReference>
<dbReference type="SMART" id="SM00387">
    <property type="entry name" value="HATPase_c"/>
    <property type="match status" value="1"/>
</dbReference>
<evidence type="ECO:0000256" key="15">
    <source>
        <dbReference type="PROSITE-ProRule" id="PRU00169"/>
    </source>
</evidence>
<dbReference type="AlphaFoldDB" id="B8AD13"/>
<evidence type="ECO:0000259" key="19">
    <source>
        <dbReference type="PROSITE" id="PS50110"/>
    </source>
</evidence>
<dbReference type="Gene3D" id="6.10.250.690">
    <property type="match status" value="1"/>
</dbReference>
<evidence type="ECO:0000256" key="3">
    <source>
        <dbReference type="ARBA" id="ARBA00004651"/>
    </source>
</evidence>
<dbReference type="Gramene" id="BGIOSGA002474-TA">
    <property type="protein sequence ID" value="BGIOSGA002474-PA"/>
    <property type="gene ID" value="BGIOSGA002474"/>
</dbReference>
<evidence type="ECO:0000256" key="4">
    <source>
        <dbReference type="ARBA" id="ARBA00012438"/>
    </source>
</evidence>
<keyword evidence="9" id="KW-0418">Kinase</keyword>
<dbReference type="Gene3D" id="1.10.287.130">
    <property type="match status" value="1"/>
</dbReference>
<dbReference type="CDD" id="cd00082">
    <property type="entry name" value="HisKA"/>
    <property type="match status" value="1"/>
</dbReference>
<dbReference type="EMBL" id="CM000126">
    <property type="protein sequence ID" value="EEC69860.1"/>
    <property type="molecule type" value="Genomic_DNA"/>
</dbReference>
<evidence type="ECO:0000256" key="7">
    <source>
        <dbReference type="ARBA" id="ARBA00022679"/>
    </source>
</evidence>
<evidence type="ECO:0000256" key="17">
    <source>
        <dbReference type="SAM" id="Phobius"/>
    </source>
</evidence>
<dbReference type="SUPFAM" id="SSF55874">
    <property type="entry name" value="ATPase domain of HSP90 chaperone/DNA topoisomerase II/histidine kinase"/>
    <property type="match status" value="1"/>
</dbReference>
<dbReference type="SMART" id="SM00448">
    <property type="entry name" value="REC"/>
    <property type="match status" value="1"/>
</dbReference>
<dbReference type="SUPFAM" id="SSF46894">
    <property type="entry name" value="C-terminal effector domain of the bipartite response regulators"/>
    <property type="match status" value="1"/>
</dbReference>
<dbReference type="InterPro" id="IPR001867">
    <property type="entry name" value="OmpR/PhoB-type_DNA-bd"/>
</dbReference>
<keyword evidence="12" id="KW-0902">Two-component regulatory system</keyword>
<dbReference type="PRINTS" id="PR00344">
    <property type="entry name" value="BCTRLSENSOR"/>
</dbReference>
<evidence type="ECO:0000256" key="9">
    <source>
        <dbReference type="ARBA" id="ARBA00022777"/>
    </source>
</evidence>
<evidence type="ECO:0000256" key="8">
    <source>
        <dbReference type="ARBA" id="ARBA00022692"/>
    </source>
</evidence>
<sequence length="750" mass="82746">MTFQPSGTDWICRYRVQNVWPDHKIVVEAFDDPDVKNVTCYVSRAKTGGIKGGLGLAEDTSDAAISCQQVGPVELSDKIKNGKAQGDVVFQKRTSLVFKKLQEGFAVKAFERGLPVLEEARRQIPALAILDVGLPDISGFELCRQLLAQHPSLPVLFLTARSDEVDKLLGLEMGADDYVAKPFSPREVCARVRTILRRMQKSAAPAETMRIGQFELNEPAARISWCGEVLPLTRYEFLLLKTFLQAPGRVFSRQQLMDKEVKPGVRRATEGTLIDTATLLAEIGRDDLLSGNAQQGKLAQAFSQLHQRPFRANLGGIYKVRNEYHVYMTDAQGRVVFDSAGLAVGQDYSRWNDVWLTLRGKYGARSTQSNPDDPESTGRVVFDSAGLAVGQDYSRWNDVWLTLRGKYGARSTQSNPDDPESTVMYVAAPVVEQGKIIGVLSVGKPNSAMAPVIHRSERRILWAGGALLGIALLIGLLVAWWINRSISTLSRYADSVTTDTPLPLPNPGSSELHKLAQALENMRIRLEGKNYIERYVHALTHELKSPMAAIRGAAEILAEQPPPQVAARFIDNILVQNARMQSLVEKLLAQARLENRVEITPEVIRVNSLFTRLADARSALLSAKAIVLTIQPVPFNVEGDPDLLEQALGNLLDNAIDFTPQGGTIELAAREEQGQIQLVVIDSGSGIPDYALDRIFERFYSLPRENGLKSSGLGLAFVQEVARLHQGEITLRNRDEGGVMATLTLHRPFT</sequence>
<proteinExistence type="predicted"/>
<dbReference type="SUPFAM" id="SSF103190">
    <property type="entry name" value="Sensory domain-like"/>
    <property type="match status" value="1"/>
</dbReference>
<evidence type="ECO:0000256" key="10">
    <source>
        <dbReference type="ARBA" id="ARBA00022864"/>
    </source>
</evidence>
<evidence type="ECO:0000256" key="2">
    <source>
        <dbReference type="ARBA" id="ARBA00002427"/>
    </source>
</evidence>
<dbReference type="NCBIfam" id="NF008312">
    <property type="entry name" value="PRK11100.1"/>
    <property type="match status" value="1"/>
</dbReference>
<evidence type="ECO:0000256" key="16">
    <source>
        <dbReference type="PROSITE-ProRule" id="PRU01091"/>
    </source>
</evidence>
<evidence type="ECO:0000313" key="21">
    <source>
        <dbReference type="EMBL" id="EEC69860.1"/>
    </source>
</evidence>
<evidence type="ECO:0000259" key="20">
    <source>
        <dbReference type="PROSITE" id="PS51755"/>
    </source>
</evidence>
<dbReference type="Pfam" id="PF02518">
    <property type="entry name" value="HATPase_c"/>
    <property type="match status" value="1"/>
</dbReference>
<name>B8AD13_ORYSI</name>
<accession>B8AD13</accession>
<dbReference type="CDD" id="cd00383">
    <property type="entry name" value="trans_reg_C"/>
    <property type="match status" value="1"/>
</dbReference>
<dbReference type="InterPro" id="IPR036388">
    <property type="entry name" value="WH-like_DNA-bd_sf"/>
</dbReference>
<keyword evidence="22" id="KW-1185">Reference proteome</keyword>
<dbReference type="GO" id="GO:0003677">
    <property type="term" value="F:DNA binding"/>
    <property type="evidence" value="ECO:0007669"/>
    <property type="project" value="UniProtKB-UniRule"/>
</dbReference>
<protein>
    <recommendedName>
        <fullName evidence="4">histidine kinase</fullName>
        <ecNumber evidence="4">2.7.13.3</ecNumber>
    </recommendedName>
</protein>
<dbReference type="Pfam" id="PF00672">
    <property type="entry name" value="HAMP"/>
    <property type="match status" value="1"/>
</dbReference>
<feature type="modified residue" description="4-aspartylphosphate" evidence="15">
    <location>
        <position position="131"/>
    </location>
</feature>
<dbReference type="InterPro" id="IPR029151">
    <property type="entry name" value="Sensor-like_sf"/>
</dbReference>
<dbReference type="InterPro" id="IPR003661">
    <property type="entry name" value="HisK_dim/P_dom"/>
</dbReference>
<evidence type="ECO:0000256" key="12">
    <source>
        <dbReference type="ARBA" id="ARBA00023012"/>
    </source>
</evidence>
<keyword evidence="10" id="KW-0932">Cytokinin signaling pathway</keyword>
<dbReference type="Proteomes" id="UP000007015">
    <property type="component" value="Chromosome 1"/>
</dbReference>
<feature type="domain" description="Histidine kinase" evidence="18">
    <location>
        <begin position="538"/>
        <end position="749"/>
    </location>
</feature>
<evidence type="ECO:0000256" key="13">
    <source>
        <dbReference type="ARBA" id="ARBA00023125"/>
    </source>
</evidence>
<keyword evidence="5" id="KW-1003">Cell membrane</keyword>
<comment type="function">
    <text evidence="2">Cytokinin receptor related to bacterial two-component regulators. Functions as a histidine kinase and transmits the stress signal to a downstream MAPK cascade.</text>
</comment>
<dbReference type="Pfam" id="PF05981">
    <property type="entry name" value="CreA"/>
    <property type="match status" value="1"/>
</dbReference>
<dbReference type="PROSITE" id="PS50109">
    <property type="entry name" value="HIS_KIN"/>
    <property type="match status" value="1"/>
</dbReference>
<evidence type="ECO:0000256" key="11">
    <source>
        <dbReference type="ARBA" id="ARBA00022989"/>
    </source>
</evidence>
<keyword evidence="8 17" id="KW-0812">Transmembrane</keyword>
<dbReference type="InterPro" id="IPR036890">
    <property type="entry name" value="HATPase_C_sf"/>
</dbReference>
<dbReference type="PANTHER" id="PTHR45436:SF10">
    <property type="entry name" value="HISTIDINE KINASE"/>
    <property type="match status" value="1"/>
</dbReference>
<keyword evidence="11 17" id="KW-1133">Transmembrane helix</keyword>
<dbReference type="EC" id="2.7.13.3" evidence="4"/>
<comment type="catalytic activity">
    <reaction evidence="1">
        <text>ATP + protein L-histidine = ADP + protein N-phospho-L-histidine.</text>
        <dbReference type="EC" id="2.7.13.3"/>
    </reaction>
</comment>
<dbReference type="SUPFAM" id="SSF52172">
    <property type="entry name" value="CheY-like"/>
    <property type="match status" value="1"/>
</dbReference>
<dbReference type="HOGENOM" id="CLU_371062_0_0_1"/>
<dbReference type="Gene3D" id="3.40.50.2300">
    <property type="match status" value="1"/>
</dbReference>
<dbReference type="SMART" id="SM00304">
    <property type="entry name" value="HAMP"/>
    <property type="match status" value="1"/>
</dbReference>
<organism evidence="21 22">
    <name type="scientific">Oryza sativa subsp. indica</name>
    <name type="common">Rice</name>
    <dbReference type="NCBI Taxonomy" id="39946"/>
    <lineage>
        <taxon>Eukaryota</taxon>
        <taxon>Viridiplantae</taxon>
        <taxon>Streptophyta</taxon>
        <taxon>Embryophyta</taxon>
        <taxon>Tracheophyta</taxon>
        <taxon>Spermatophyta</taxon>
        <taxon>Magnoliopsida</taxon>
        <taxon>Liliopsida</taxon>
        <taxon>Poales</taxon>
        <taxon>Poaceae</taxon>
        <taxon>BOP clade</taxon>
        <taxon>Oryzoideae</taxon>
        <taxon>Oryzeae</taxon>
        <taxon>Oryzinae</taxon>
        <taxon>Oryza</taxon>
        <taxon>Oryza sativa</taxon>
    </lineage>
</organism>
<evidence type="ECO:0000313" key="22">
    <source>
        <dbReference type="Proteomes" id="UP000007015"/>
    </source>
</evidence>
<dbReference type="PROSITE" id="PS51755">
    <property type="entry name" value="OMPR_PHOB"/>
    <property type="match status" value="1"/>
</dbReference>
<feature type="DNA-binding region" description="OmpR/PhoB-type" evidence="16">
    <location>
        <begin position="206"/>
        <end position="259"/>
    </location>
</feature>
<dbReference type="GO" id="GO:0009736">
    <property type="term" value="P:cytokinin-activated signaling pathway"/>
    <property type="evidence" value="ECO:0007669"/>
    <property type="project" value="UniProtKB-KW"/>
</dbReference>
<dbReference type="InterPro" id="IPR001789">
    <property type="entry name" value="Sig_transdc_resp-reg_receiver"/>
</dbReference>
<dbReference type="FunFam" id="1.10.287.130:FF:000051">
    <property type="entry name" value="Two-component system sensor histidine kinase CreC"/>
    <property type="match status" value="1"/>
</dbReference>
<evidence type="ECO:0000256" key="14">
    <source>
        <dbReference type="ARBA" id="ARBA00023136"/>
    </source>
</evidence>
<dbReference type="InterPro" id="IPR005467">
    <property type="entry name" value="His_kinase_dom"/>
</dbReference>
<dbReference type="Gene3D" id="6.10.340.10">
    <property type="match status" value="1"/>
</dbReference>
<keyword evidence="13 16" id="KW-0238">DNA-binding</keyword>
<dbReference type="InterPro" id="IPR010292">
    <property type="entry name" value="Uncharacterised_CreA"/>
</dbReference>
<gene>
    <name evidence="21" type="ORF">OsI_00217</name>
</gene>
<dbReference type="GO" id="GO:0000155">
    <property type="term" value="F:phosphorelay sensor kinase activity"/>
    <property type="evidence" value="ECO:0007669"/>
    <property type="project" value="InterPro"/>
</dbReference>
<dbReference type="InterPro" id="IPR036097">
    <property type="entry name" value="HisK_dim/P_sf"/>
</dbReference>
<comment type="subcellular location">
    <subcellularLocation>
        <location evidence="3">Cell membrane</location>
        <topology evidence="3">Multi-pass membrane protein</topology>
    </subcellularLocation>
</comment>
<dbReference type="GO" id="GO:0006355">
    <property type="term" value="P:regulation of DNA-templated transcription"/>
    <property type="evidence" value="ECO:0007669"/>
    <property type="project" value="InterPro"/>
</dbReference>
<dbReference type="InterPro" id="IPR016032">
    <property type="entry name" value="Sig_transdc_resp-reg_C-effctor"/>
</dbReference>
<dbReference type="Gene3D" id="1.10.10.10">
    <property type="entry name" value="Winged helix-like DNA-binding domain superfamily/Winged helix DNA-binding domain"/>
    <property type="match status" value="1"/>
</dbReference>
<feature type="domain" description="Response regulatory" evidence="19">
    <location>
        <begin position="80"/>
        <end position="196"/>
    </location>
</feature>
<keyword evidence="14 17" id="KW-0472">Membrane</keyword>
<dbReference type="Pfam" id="PF00512">
    <property type="entry name" value="HisKA"/>
    <property type="match status" value="1"/>
</dbReference>
<feature type="transmembrane region" description="Helical" evidence="17">
    <location>
        <begin position="460"/>
        <end position="482"/>
    </location>
</feature>
<dbReference type="GO" id="GO:0005886">
    <property type="term" value="C:plasma membrane"/>
    <property type="evidence" value="ECO:0007669"/>
    <property type="project" value="UniProtKB-SubCell"/>
</dbReference>
<dbReference type="CDD" id="cd16945">
    <property type="entry name" value="HATPase_CreC-like"/>
    <property type="match status" value="1"/>
</dbReference>
<reference evidence="21 22" key="1">
    <citation type="journal article" date="2005" name="PLoS Biol.">
        <title>The genomes of Oryza sativa: a history of duplications.</title>
        <authorList>
            <person name="Yu J."/>
            <person name="Wang J."/>
            <person name="Lin W."/>
            <person name="Li S."/>
            <person name="Li H."/>
            <person name="Zhou J."/>
            <person name="Ni P."/>
            <person name="Dong W."/>
            <person name="Hu S."/>
            <person name="Zeng C."/>
            <person name="Zhang J."/>
            <person name="Zhang Y."/>
            <person name="Li R."/>
            <person name="Xu Z."/>
            <person name="Li S."/>
            <person name="Li X."/>
            <person name="Zheng H."/>
            <person name="Cong L."/>
            <person name="Lin L."/>
            <person name="Yin J."/>
            <person name="Geng J."/>
            <person name="Li G."/>
            <person name="Shi J."/>
            <person name="Liu J."/>
            <person name="Lv H."/>
            <person name="Li J."/>
            <person name="Wang J."/>
            <person name="Deng Y."/>
            <person name="Ran L."/>
            <person name="Shi X."/>
            <person name="Wang X."/>
            <person name="Wu Q."/>
            <person name="Li C."/>
            <person name="Ren X."/>
            <person name="Wang J."/>
            <person name="Wang X."/>
            <person name="Li D."/>
            <person name="Liu D."/>
            <person name="Zhang X."/>
            <person name="Ji Z."/>
            <person name="Zhao W."/>
            <person name="Sun Y."/>
            <person name="Zhang Z."/>
            <person name="Bao J."/>
            <person name="Han Y."/>
            <person name="Dong L."/>
            <person name="Ji J."/>
            <person name="Chen P."/>
            <person name="Wu S."/>
            <person name="Liu J."/>
            <person name="Xiao Y."/>
            <person name="Bu D."/>
            <person name="Tan J."/>
            <person name="Yang L."/>
            <person name="Ye C."/>
            <person name="Zhang J."/>
            <person name="Xu J."/>
            <person name="Zhou Y."/>
            <person name="Yu Y."/>
            <person name="Zhang B."/>
            <person name="Zhuang S."/>
            <person name="Wei H."/>
            <person name="Liu B."/>
            <person name="Lei M."/>
            <person name="Yu H."/>
            <person name="Li Y."/>
            <person name="Xu H."/>
            <person name="Wei S."/>
            <person name="He X."/>
            <person name="Fang L."/>
            <person name="Zhang Z."/>
            <person name="Zhang Y."/>
            <person name="Huang X."/>
            <person name="Su Z."/>
            <person name="Tong W."/>
            <person name="Li J."/>
            <person name="Tong Z."/>
            <person name="Li S."/>
            <person name="Ye J."/>
            <person name="Wang L."/>
            <person name="Fang L."/>
            <person name="Lei T."/>
            <person name="Chen C."/>
            <person name="Chen H."/>
            <person name="Xu Z."/>
            <person name="Li H."/>
            <person name="Huang H."/>
            <person name="Zhang F."/>
            <person name="Xu H."/>
            <person name="Li N."/>
            <person name="Zhao C."/>
            <person name="Li S."/>
            <person name="Dong L."/>
            <person name="Huang Y."/>
            <person name="Li L."/>
            <person name="Xi Y."/>
            <person name="Qi Q."/>
            <person name="Li W."/>
            <person name="Zhang B."/>
            <person name="Hu W."/>
            <person name="Zhang Y."/>
            <person name="Tian X."/>
            <person name="Jiao Y."/>
            <person name="Liang X."/>
            <person name="Jin J."/>
            <person name="Gao L."/>
            <person name="Zheng W."/>
            <person name="Hao B."/>
            <person name="Liu S."/>
            <person name="Wang W."/>
            <person name="Yuan L."/>
            <person name="Cao M."/>
            <person name="McDermott J."/>
            <person name="Samudrala R."/>
            <person name="Wang J."/>
            <person name="Wong G.K."/>
            <person name="Yang H."/>
        </authorList>
    </citation>
    <scope>NUCLEOTIDE SEQUENCE [LARGE SCALE GENOMIC DNA]</scope>
    <source>
        <strain evidence="22">cv. 93-11</strain>
    </source>
</reference>
<dbReference type="InterPro" id="IPR011006">
    <property type="entry name" value="CheY-like_superfamily"/>
</dbReference>
<evidence type="ECO:0000256" key="1">
    <source>
        <dbReference type="ARBA" id="ARBA00000085"/>
    </source>
</evidence>
<dbReference type="InterPro" id="IPR050428">
    <property type="entry name" value="TCS_sensor_his_kinase"/>
</dbReference>
<dbReference type="InterPro" id="IPR004358">
    <property type="entry name" value="Sig_transdc_His_kin-like_C"/>
</dbReference>
<dbReference type="STRING" id="39946.B8AD13"/>